<evidence type="ECO:0000313" key="1">
    <source>
        <dbReference type="EMBL" id="RDC62465.1"/>
    </source>
</evidence>
<dbReference type="AlphaFoldDB" id="A0A369QFY7"/>
<gene>
    <name evidence="1" type="ORF">AHMF7616_01059</name>
</gene>
<dbReference type="RefSeq" id="WP_115371908.1">
    <property type="nucleotide sequence ID" value="NZ_QASA01000001.1"/>
</dbReference>
<dbReference type="EMBL" id="QASA01000001">
    <property type="protein sequence ID" value="RDC62465.1"/>
    <property type="molecule type" value="Genomic_DNA"/>
</dbReference>
<protein>
    <submittedName>
        <fullName evidence="1">Uncharacterized protein</fullName>
    </submittedName>
</protein>
<comment type="caution">
    <text evidence="1">The sequence shown here is derived from an EMBL/GenBank/DDBJ whole genome shotgun (WGS) entry which is preliminary data.</text>
</comment>
<reference evidence="1 2" key="1">
    <citation type="submission" date="2018-04" db="EMBL/GenBank/DDBJ databases">
        <title>Adhaeribacter sp. HMF7616 genome sequencing and assembly.</title>
        <authorList>
            <person name="Kang H."/>
            <person name="Kang J."/>
            <person name="Cha I."/>
            <person name="Kim H."/>
            <person name="Joh K."/>
        </authorList>
    </citation>
    <scope>NUCLEOTIDE SEQUENCE [LARGE SCALE GENOMIC DNA]</scope>
    <source>
        <strain evidence="1 2">HMF7616</strain>
    </source>
</reference>
<name>A0A369QFY7_9BACT</name>
<evidence type="ECO:0000313" key="2">
    <source>
        <dbReference type="Proteomes" id="UP000253919"/>
    </source>
</evidence>
<dbReference type="Proteomes" id="UP000253919">
    <property type="component" value="Unassembled WGS sequence"/>
</dbReference>
<proteinExistence type="predicted"/>
<sequence length="94" mass="10600">MGVSEKFKNTALSVPQLRARPKNLEATLAPGQSERNKTTAIPLLGIFISQLLGKSFNKSIYFEKSGKQQAKSYTLLRTELLWTKWLFKQKPDGS</sequence>
<organism evidence="1 2">
    <name type="scientific">Adhaeribacter pallidiroseus</name>
    <dbReference type="NCBI Taxonomy" id="2072847"/>
    <lineage>
        <taxon>Bacteria</taxon>
        <taxon>Pseudomonadati</taxon>
        <taxon>Bacteroidota</taxon>
        <taxon>Cytophagia</taxon>
        <taxon>Cytophagales</taxon>
        <taxon>Hymenobacteraceae</taxon>
        <taxon>Adhaeribacter</taxon>
    </lineage>
</organism>
<keyword evidence="2" id="KW-1185">Reference proteome</keyword>
<accession>A0A369QFY7</accession>